<comment type="caution">
    <text evidence="1">The sequence shown here is derived from an EMBL/GenBank/DDBJ whole genome shotgun (WGS) entry which is preliminary data.</text>
</comment>
<organism evidence="1 2">
    <name type="scientific">Ilyodon furcidens</name>
    <name type="common">goldbreast splitfin</name>
    <dbReference type="NCBI Taxonomy" id="33524"/>
    <lineage>
        <taxon>Eukaryota</taxon>
        <taxon>Metazoa</taxon>
        <taxon>Chordata</taxon>
        <taxon>Craniata</taxon>
        <taxon>Vertebrata</taxon>
        <taxon>Euteleostomi</taxon>
        <taxon>Actinopterygii</taxon>
        <taxon>Neopterygii</taxon>
        <taxon>Teleostei</taxon>
        <taxon>Neoteleostei</taxon>
        <taxon>Acanthomorphata</taxon>
        <taxon>Ovalentaria</taxon>
        <taxon>Atherinomorphae</taxon>
        <taxon>Cyprinodontiformes</taxon>
        <taxon>Goodeidae</taxon>
        <taxon>Ilyodon</taxon>
    </lineage>
</organism>
<reference evidence="1 2" key="1">
    <citation type="submission" date="2021-06" db="EMBL/GenBank/DDBJ databases">
        <authorList>
            <person name="Palmer J.M."/>
        </authorList>
    </citation>
    <scope>NUCLEOTIDE SEQUENCE [LARGE SCALE GENOMIC DNA]</scope>
    <source>
        <strain evidence="2">if_2019</strain>
        <tissue evidence="1">Muscle</tissue>
    </source>
</reference>
<evidence type="ECO:0000313" key="1">
    <source>
        <dbReference type="EMBL" id="MEQ2240273.1"/>
    </source>
</evidence>
<sequence>MKKQRTTCEYLLLKLKTFNLQSAKHFTQSGLEVRNQAFSIGYCKIVWWSNEVLNPHPCWSVHFVLAVQIVTTSIYTPLLVCKKYDCSSGVMYAAKLLYFHCRDINCLTEGL</sequence>
<protein>
    <submittedName>
        <fullName evidence="1">Uncharacterized protein</fullName>
    </submittedName>
</protein>
<dbReference type="Proteomes" id="UP001482620">
    <property type="component" value="Unassembled WGS sequence"/>
</dbReference>
<dbReference type="EMBL" id="JAHRIQ010058978">
    <property type="protein sequence ID" value="MEQ2240273.1"/>
    <property type="molecule type" value="Genomic_DNA"/>
</dbReference>
<evidence type="ECO:0000313" key="2">
    <source>
        <dbReference type="Proteomes" id="UP001482620"/>
    </source>
</evidence>
<proteinExistence type="predicted"/>
<gene>
    <name evidence="1" type="ORF">ILYODFUR_013082</name>
</gene>
<keyword evidence="2" id="KW-1185">Reference proteome</keyword>
<name>A0ABV0U519_9TELE</name>
<accession>A0ABV0U519</accession>